<proteinExistence type="predicted"/>
<sequence>MNSTTYAMTSFRLHHHPILGKDPSIGFPIPLASICVVFKKVSTTPDLNMPTVKQLQTELAATKAEINQLQQQNASLLERLSQTSNATAPTHASTATVFRPPAFPSP</sequence>
<gene>
    <name evidence="2" type="ORF">G6F51_009897</name>
</gene>
<dbReference type="Proteomes" id="UP000717996">
    <property type="component" value="Unassembled WGS sequence"/>
</dbReference>
<feature type="region of interest" description="Disordered" evidence="1">
    <location>
        <begin position="83"/>
        <end position="106"/>
    </location>
</feature>
<dbReference type="AlphaFoldDB" id="A0A9P6Y2X3"/>
<dbReference type="EMBL" id="JAANIT010001917">
    <property type="protein sequence ID" value="KAG1538226.1"/>
    <property type="molecule type" value="Genomic_DNA"/>
</dbReference>
<protein>
    <submittedName>
        <fullName evidence="2">Uncharacterized protein</fullName>
    </submittedName>
</protein>
<dbReference type="OrthoDB" id="2281765at2759"/>
<feature type="compositionally biased region" description="Polar residues" evidence="1">
    <location>
        <begin position="83"/>
        <end position="96"/>
    </location>
</feature>
<comment type="caution">
    <text evidence="2">The sequence shown here is derived from an EMBL/GenBank/DDBJ whole genome shotgun (WGS) entry which is preliminary data.</text>
</comment>
<evidence type="ECO:0000313" key="2">
    <source>
        <dbReference type="EMBL" id="KAG1538226.1"/>
    </source>
</evidence>
<name>A0A9P6Y2X3_RHIOR</name>
<evidence type="ECO:0000256" key="1">
    <source>
        <dbReference type="SAM" id="MobiDB-lite"/>
    </source>
</evidence>
<reference evidence="2" key="1">
    <citation type="journal article" date="2020" name="Microb. Genom.">
        <title>Genetic diversity of clinical and environmental Mucorales isolates obtained from an investigation of mucormycosis cases among solid organ transplant recipients.</title>
        <authorList>
            <person name="Nguyen M.H."/>
            <person name="Kaul D."/>
            <person name="Muto C."/>
            <person name="Cheng S.J."/>
            <person name="Richter R.A."/>
            <person name="Bruno V.M."/>
            <person name="Liu G."/>
            <person name="Beyhan S."/>
            <person name="Sundermann A.J."/>
            <person name="Mounaud S."/>
            <person name="Pasculle A.W."/>
            <person name="Nierman W.C."/>
            <person name="Driscoll E."/>
            <person name="Cumbie R."/>
            <person name="Clancy C.J."/>
            <person name="Dupont C.L."/>
        </authorList>
    </citation>
    <scope>NUCLEOTIDE SEQUENCE</scope>
    <source>
        <strain evidence="2">GL16</strain>
    </source>
</reference>
<evidence type="ECO:0000313" key="3">
    <source>
        <dbReference type="Proteomes" id="UP000717996"/>
    </source>
</evidence>
<organism evidence="2 3">
    <name type="scientific">Rhizopus oryzae</name>
    <name type="common">Mucormycosis agent</name>
    <name type="synonym">Rhizopus arrhizus var. delemar</name>
    <dbReference type="NCBI Taxonomy" id="64495"/>
    <lineage>
        <taxon>Eukaryota</taxon>
        <taxon>Fungi</taxon>
        <taxon>Fungi incertae sedis</taxon>
        <taxon>Mucoromycota</taxon>
        <taxon>Mucoromycotina</taxon>
        <taxon>Mucoromycetes</taxon>
        <taxon>Mucorales</taxon>
        <taxon>Mucorineae</taxon>
        <taxon>Rhizopodaceae</taxon>
        <taxon>Rhizopus</taxon>
    </lineage>
</organism>
<accession>A0A9P6Y2X3</accession>